<reference evidence="1" key="2">
    <citation type="journal article" date="2015" name="Fish Shellfish Immunol.">
        <title>Early steps in the European eel (Anguilla anguilla)-Vibrio vulnificus interaction in the gills: Role of the RtxA13 toxin.</title>
        <authorList>
            <person name="Callol A."/>
            <person name="Pajuelo D."/>
            <person name="Ebbesson L."/>
            <person name="Teles M."/>
            <person name="MacKenzie S."/>
            <person name="Amaro C."/>
        </authorList>
    </citation>
    <scope>NUCLEOTIDE SEQUENCE</scope>
</reference>
<protein>
    <submittedName>
        <fullName evidence="1">Uncharacterized protein</fullName>
    </submittedName>
</protein>
<sequence>MLIEYRLSSVDLLSKHEPLVLCLSFV</sequence>
<reference evidence="1" key="1">
    <citation type="submission" date="2014-11" db="EMBL/GenBank/DDBJ databases">
        <authorList>
            <person name="Amaro Gonzalez C."/>
        </authorList>
    </citation>
    <scope>NUCLEOTIDE SEQUENCE</scope>
</reference>
<name>A0A0E9PMS2_ANGAN</name>
<accession>A0A0E9PMS2</accession>
<dbReference type="AlphaFoldDB" id="A0A0E9PMS2"/>
<proteinExistence type="predicted"/>
<dbReference type="EMBL" id="GBXM01102975">
    <property type="protein sequence ID" value="JAH05602.1"/>
    <property type="molecule type" value="Transcribed_RNA"/>
</dbReference>
<evidence type="ECO:0000313" key="1">
    <source>
        <dbReference type="EMBL" id="JAH05602.1"/>
    </source>
</evidence>
<organism evidence="1">
    <name type="scientific">Anguilla anguilla</name>
    <name type="common">European freshwater eel</name>
    <name type="synonym">Muraena anguilla</name>
    <dbReference type="NCBI Taxonomy" id="7936"/>
    <lineage>
        <taxon>Eukaryota</taxon>
        <taxon>Metazoa</taxon>
        <taxon>Chordata</taxon>
        <taxon>Craniata</taxon>
        <taxon>Vertebrata</taxon>
        <taxon>Euteleostomi</taxon>
        <taxon>Actinopterygii</taxon>
        <taxon>Neopterygii</taxon>
        <taxon>Teleostei</taxon>
        <taxon>Anguilliformes</taxon>
        <taxon>Anguillidae</taxon>
        <taxon>Anguilla</taxon>
    </lineage>
</organism>